<dbReference type="InterPro" id="IPR011021">
    <property type="entry name" value="Arrestin-like_N"/>
</dbReference>
<evidence type="ECO:0000256" key="1">
    <source>
        <dbReference type="ARBA" id="ARBA00005298"/>
    </source>
</evidence>
<protein>
    <recommendedName>
        <fullName evidence="2">Arrestin C-terminal-like domain-containing protein</fullName>
    </recommendedName>
</protein>
<dbReference type="InterPro" id="IPR011022">
    <property type="entry name" value="Arrestin_C-like"/>
</dbReference>
<reference evidence="3 4" key="1">
    <citation type="submission" date="2022-05" db="EMBL/GenBank/DDBJ databases">
        <authorList>
            <consortium name="Genoscope - CEA"/>
            <person name="William W."/>
        </authorList>
    </citation>
    <scope>NUCLEOTIDE SEQUENCE [LARGE SCALE GENOMIC DNA]</scope>
</reference>
<dbReference type="InterPro" id="IPR014756">
    <property type="entry name" value="Ig_E-set"/>
</dbReference>
<evidence type="ECO:0000313" key="3">
    <source>
        <dbReference type="EMBL" id="CAH3162191.1"/>
    </source>
</evidence>
<organism evidence="3 4">
    <name type="scientific">Porites lobata</name>
    <dbReference type="NCBI Taxonomy" id="104759"/>
    <lineage>
        <taxon>Eukaryota</taxon>
        <taxon>Metazoa</taxon>
        <taxon>Cnidaria</taxon>
        <taxon>Anthozoa</taxon>
        <taxon>Hexacorallia</taxon>
        <taxon>Scleractinia</taxon>
        <taxon>Fungiina</taxon>
        <taxon>Poritidae</taxon>
        <taxon>Porites</taxon>
    </lineage>
</organism>
<dbReference type="SUPFAM" id="SSF81296">
    <property type="entry name" value="E set domains"/>
    <property type="match status" value="2"/>
</dbReference>
<dbReference type="InterPro" id="IPR014752">
    <property type="entry name" value="Arrestin-like_C"/>
</dbReference>
<dbReference type="Proteomes" id="UP001159405">
    <property type="component" value="Unassembled WGS sequence"/>
</dbReference>
<gene>
    <name evidence="3" type="ORF">PLOB_00005200</name>
</gene>
<sequence length="378" mass="42817">MSMNRIAIRTNKGDYLGGEKVYGTVYLWICGTDPCRGVKLKFRGYEKCEWEYREVHQDEATQLPVEQIGTKNCRKDMFRAELRLIEYPDGIPMGCYAYPFHYTLQQGLPASFEANGNQANGDKWKAEITYKVIAEVDRPGSDEDLKASQVITVNENLPLSPVEPETVTERRTVKMCCCIPKGDVLLNSWLEKKVYTSGESAVLHVDVKNNSNVDIDAFIIKLIRVVNLRPQDKELSSSVSSHESRPSMQSVRIPVIIDTMLQKSLDGCQGKQLRNLELPLDLWEESTRAEFQPSTNGLIIKSKYHVDVEMDIKWAQPISVQLPVTLRAPPNQSWSDWEPPPWVYNCRVIKITGPCAVPEHLLGSKMFANIPGIQADPF</sequence>
<dbReference type="InterPro" id="IPR050357">
    <property type="entry name" value="Arrestin_domain-protein"/>
</dbReference>
<comment type="similarity">
    <text evidence="1">Belongs to the arrestin family.</text>
</comment>
<keyword evidence="4" id="KW-1185">Reference proteome</keyword>
<dbReference type="Pfam" id="PF02752">
    <property type="entry name" value="Arrestin_C"/>
    <property type="match status" value="1"/>
</dbReference>
<dbReference type="Pfam" id="PF00339">
    <property type="entry name" value="Arrestin_N"/>
    <property type="match status" value="1"/>
</dbReference>
<dbReference type="PANTHER" id="PTHR11188:SF176">
    <property type="entry name" value="ARRESTIN DOMAIN-CONTAINING PROTEIN 1"/>
    <property type="match status" value="1"/>
</dbReference>
<dbReference type="Gene3D" id="2.60.40.640">
    <property type="match status" value="2"/>
</dbReference>
<evidence type="ECO:0000313" key="4">
    <source>
        <dbReference type="Proteomes" id="UP001159405"/>
    </source>
</evidence>
<accession>A0ABN8QD22</accession>
<name>A0ABN8QD22_9CNID</name>
<comment type="caution">
    <text evidence="3">The sequence shown here is derived from an EMBL/GenBank/DDBJ whole genome shotgun (WGS) entry which is preliminary data.</text>
</comment>
<dbReference type="SMART" id="SM01017">
    <property type="entry name" value="Arrestin_C"/>
    <property type="match status" value="1"/>
</dbReference>
<dbReference type="PANTHER" id="PTHR11188">
    <property type="entry name" value="ARRESTIN DOMAIN CONTAINING PROTEIN"/>
    <property type="match status" value="1"/>
</dbReference>
<proteinExistence type="inferred from homology"/>
<evidence type="ECO:0000259" key="2">
    <source>
        <dbReference type="SMART" id="SM01017"/>
    </source>
</evidence>
<dbReference type="EMBL" id="CALNXK010000122">
    <property type="protein sequence ID" value="CAH3162191.1"/>
    <property type="molecule type" value="Genomic_DNA"/>
</dbReference>
<feature type="domain" description="Arrestin C-terminal-like" evidence="2">
    <location>
        <begin position="180"/>
        <end position="331"/>
    </location>
</feature>